<dbReference type="Gene3D" id="3.90.1200.10">
    <property type="match status" value="1"/>
</dbReference>
<evidence type="ECO:0000313" key="2">
    <source>
        <dbReference type="EMBL" id="CAD6991955.1"/>
    </source>
</evidence>
<dbReference type="InterPro" id="IPR004119">
    <property type="entry name" value="EcKL"/>
</dbReference>
<name>W8C8L8_CERCA</name>
<evidence type="ECO:0000313" key="3">
    <source>
        <dbReference type="EMBL" id="JAC03622.1"/>
    </source>
</evidence>
<dbReference type="InterPro" id="IPR015897">
    <property type="entry name" value="CHK_kinase-like"/>
</dbReference>
<keyword evidence="4" id="KW-1185">Reference proteome</keyword>
<accession>W8C8L8</accession>
<dbReference type="EMBL" id="CAJHJT010000001">
    <property type="protein sequence ID" value="CAD6991955.1"/>
    <property type="molecule type" value="Genomic_DNA"/>
</dbReference>
<reference evidence="3" key="2">
    <citation type="journal article" date="2014" name="BMC Genomics">
        <title>A genomic perspective to assessing quality of mass-reared SIT flies used in Mediterranean fruit fly (Ceratitis capitata) eradication in California.</title>
        <authorList>
            <person name="Calla B."/>
            <person name="Hall B."/>
            <person name="Hou S."/>
            <person name="Geib S.M."/>
        </authorList>
    </citation>
    <scope>NUCLEOTIDE SEQUENCE</scope>
</reference>
<dbReference type="SMART" id="SM00587">
    <property type="entry name" value="CHK"/>
    <property type="match status" value="1"/>
</dbReference>
<dbReference type="Pfam" id="PF02958">
    <property type="entry name" value="EcKL"/>
    <property type="match status" value="1"/>
</dbReference>
<evidence type="ECO:0000259" key="1">
    <source>
        <dbReference type="SMART" id="SM00587"/>
    </source>
</evidence>
<reference evidence="3" key="1">
    <citation type="submission" date="2013-07" db="EMBL/GenBank/DDBJ databases">
        <authorList>
            <person name="Geib S."/>
        </authorList>
    </citation>
    <scope>NUCLEOTIDE SEQUENCE</scope>
</reference>
<reference evidence="2" key="3">
    <citation type="submission" date="2020-11" db="EMBL/GenBank/DDBJ databases">
        <authorList>
            <person name="Whitehead M."/>
        </authorList>
    </citation>
    <scope>NUCLEOTIDE SEQUENCE</scope>
    <source>
        <strain evidence="2">EGII</strain>
    </source>
</reference>
<organism evidence="3">
    <name type="scientific">Ceratitis capitata</name>
    <name type="common">Mediterranean fruit fly</name>
    <name type="synonym">Tephritis capitata</name>
    <dbReference type="NCBI Taxonomy" id="7213"/>
    <lineage>
        <taxon>Eukaryota</taxon>
        <taxon>Metazoa</taxon>
        <taxon>Ecdysozoa</taxon>
        <taxon>Arthropoda</taxon>
        <taxon>Hexapoda</taxon>
        <taxon>Insecta</taxon>
        <taxon>Pterygota</taxon>
        <taxon>Neoptera</taxon>
        <taxon>Endopterygota</taxon>
        <taxon>Diptera</taxon>
        <taxon>Brachycera</taxon>
        <taxon>Muscomorpha</taxon>
        <taxon>Tephritoidea</taxon>
        <taxon>Tephritidae</taxon>
        <taxon>Ceratitis</taxon>
        <taxon>Ceratitis</taxon>
    </lineage>
</organism>
<dbReference type="KEGG" id="ccat:101455364"/>
<dbReference type="PANTHER" id="PTHR11012:SF6">
    <property type="entry name" value="CHK DOMAIN OV1-RELATED"/>
    <property type="match status" value="1"/>
</dbReference>
<dbReference type="Proteomes" id="UP000606786">
    <property type="component" value="Unassembled WGS sequence"/>
</dbReference>
<gene>
    <name evidence="2" type="ORF">CCAP1982_LOCUS843</name>
</gene>
<dbReference type="EMBL" id="GAMC01002934">
    <property type="protein sequence ID" value="JAC03622.1"/>
    <property type="molecule type" value="mRNA"/>
</dbReference>
<dbReference type="AlphaFoldDB" id="W8C8L8"/>
<protein>
    <submittedName>
        <fullName evidence="2">(Mediterranean fruit fly) hypothetical protein</fullName>
    </submittedName>
</protein>
<evidence type="ECO:0000313" key="4">
    <source>
        <dbReference type="Proteomes" id="UP000606786"/>
    </source>
</evidence>
<dbReference type="PANTHER" id="PTHR11012">
    <property type="entry name" value="PROTEIN KINASE-LIKE DOMAIN-CONTAINING"/>
    <property type="match status" value="1"/>
</dbReference>
<proteinExistence type="evidence at transcript level"/>
<feature type="domain" description="CHK kinase-like" evidence="1">
    <location>
        <begin position="143"/>
        <end position="337"/>
    </location>
</feature>
<dbReference type="InterPro" id="IPR011009">
    <property type="entry name" value="Kinase-like_dom_sf"/>
</dbReference>
<sequence length="429" mass="50555">MNKAVNAFVTCEQFKSFLSVNFKDFEELLGFSAIRALEDGENYITTIIRIRADIKLKDKSRQRISFILKIPLKLSENNKVNDKGESQSEVEAPTDYHELFVSEADMYDNIVPELEQIYAKFGIQLHFKAKRYRFAHELSCNYILMEDLQARGFENMPRQKGLDVAHTNAVLSKLAQWHAASAKRVEVSGVYPEEYVNSYFTDEHMTFIDSMNTTFNEPFKQCLESYNLLTREKEIIINYMRNMNQLYSKFGTVHPENFNVLNHGDFWINNIMFRHDDDDRTAVEEVIFVDFQLPKFGSFAMDLFCFLMTSPHWNIKLKSFDNFVGYYYLELVRNLKILQYSKSIPTLEDLKAQLEKHGLWAFVCVQRMLAVALLDPQENSNIETFMSNNEEGKAFKKRMYYNPLYVEQVKEILPWLIEKRYLHYMTQIS</sequence>
<dbReference type="SUPFAM" id="SSF56112">
    <property type="entry name" value="Protein kinase-like (PK-like)"/>
    <property type="match status" value="1"/>
</dbReference>
<dbReference type="OrthoDB" id="191037at2759"/>